<organism evidence="5">
    <name type="scientific">Ganoderma boninense</name>
    <dbReference type="NCBI Taxonomy" id="34458"/>
    <lineage>
        <taxon>Eukaryota</taxon>
        <taxon>Fungi</taxon>
        <taxon>Dikarya</taxon>
        <taxon>Basidiomycota</taxon>
        <taxon>Agaricomycotina</taxon>
        <taxon>Agaricomycetes</taxon>
        <taxon>Polyporales</taxon>
        <taxon>Polyporaceae</taxon>
        <taxon>Ganoderma</taxon>
    </lineage>
</organism>
<dbReference type="PROSITE" id="PS00455">
    <property type="entry name" value="AMP_BINDING"/>
    <property type="match status" value="1"/>
</dbReference>
<gene>
    <name evidence="5" type="primary">Q96VB5</name>
</gene>
<protein>
    <submittedName>
        <fullName evidence="5">Acyl-CoA ligase AFT1-1 )</fullName>
        <ecNumber evidence="5">6.2.1.-</ecNumber>
    </submittedName>
</protein>
<evidence type="ECO:0000259" key="3">
    <source>
        <dbReference type="Pfam" id="PF00501"/>
    </source>
</evidence>
<dbReference type="EMBL" id="LR724257">
    <property type="protein sequence ID" value="VWO94822.1"/>
    <property type="molecule type" value="Genomic_DNA"/>
</dbReference>
<dbReference type="GO" id="GO:0016405">
    <property type="term" value="F:CoA-ligase activity"/>
    <property type="evidence" value="ECO:0007669"/>
    <property type="project" value="TreeGrafter"/>
</dbReference>
<evidence type="ECO:0000256" key="2">
    <source>
        <dbReference type="ARBA" id="ARBA00022598"/>
    </source>
</evidence>
<evidence type="ECO:0000313" key="5">
    <source>
        <dbReference type="EMBL" id="VWO94822.1"/>
    </source>
</evidence>
<evidence type="ECO:0000259" key="4">
    <source>
        <dbReference type="Pfam" id="PF13193"/>
    </source>
</evidence>
<dbReference type="AlphaFoldDB" id="A0A5K1JT64"/>
<feature type="domain" description="AMP-dependent synthetase/ligase" evidence="3">
    <location>
        <begin position="109"/>
        <end position="429"/>
    </location>
</feature>
<comment type="similarity">
    <text evidence="1">Belongs to the ATP-dependent AMP-binding enzyme family.</text>
</comment>
<dbReference type="Gene3D" id="3.30.300.30">
    <property type="match status" value="1"/>
</dbReference>
<dbReference type="Pfam" id="PF13193">
    <property type="entry name" value="AMP-binding_C"/>
    <property type="match status" value="1"/>
</dbReference>
<dbReference type="EC" id="6.2.1.-" evidence="5"/>
<dbReference type="SUPFAM" id="SSF56801">
    <property type="entry name" value="Acetyl-CoA synthetase-like"/>
    <property type="match status" value="1"/>
</dbReference>
<feature type="domain" description="AMP-binding enzyme C-terminal" evidence="4">
    <location>
        <begin position="479"/>
        <end position="564"/>
    </location>
</feature>
<proteinExistence type="inferred from homology"/>
<name>A0A5K1JT64_9APHY</name>
<accession>A0A5K1JT64</accession>
<dbReference type="Gene3D" id="3.40.50.12780">
    <property type="entry name" value="N-terminal domain of ligase-like"/>
    <property type="match status" value="1"/>
</dbReference>
<dbReference type="Pfam" id="PF00501">
    <property type="entry name" value="AMP-binding"/>
    <property type="match status" value="1"/>
</dbReference>
<evidence type="ECO:0000256" key="1">
    <source>
        <dbReference type="ARBA" id="ARBA00006432"/>
    </source>
</evidence>
<dbReference type="PANTHER" id="PTHR24096:SF149">
    <property type="entry name" value="AMP-BINDING DOMAIN-CONTAINING PROTEIN-RELATED"/>
    <property type="match status" value="1"/>
</dbReference>
<dbReference type="InterPro" id="IPR020845">
    <property type="entry name" value="AMP-binding_CS"/>
</dbReference>
<dbReference type="PANTHER" id="PTHR24096">
    <property type="entry name" value="LONG-CHAIN-FATTY-ACID--COA LIGASE"/>
    <property type="match status" value="1"/>
</dbReference>
<sequence length="585" mass="64493">MHYKSPLPPLPPIPETNVHDFMFSSPGLTDPADKVLLIEPLSGRRWHRDEFKERVYDAATALLTPVSEGGLGFAPQGEMIAIMSTNSVVSIEIPSLVTKNTRPTRGNKEFITLVNACFRAAIPCALIPSGATAFELEHLFRTSEASRLFVHPSLLPNALDSAHKSGVRDDRIYLLGGHIEGRTSLDAAIREVRNRKVPRVPSRPANRDTLAYLVYSSGTSGLPKAVMVSHRNVIVNLTQVKIVTEVEGPNPIVETHPPVTLVFLPMYHSFGLHVGCIRNVWSALPTIVIPRWNADHVLDLIPKFRVSVLPMTPPAILQLVNHRRVREVDLSSLAFCGSGAAHLPPKLSNAWKALLKNVEVVAEGYGMSECTITATVGMPKSVGSRKPGSTGVLLSGMEARIVKEDGTLAGPNEPGELWLKGQNVVSGYWRNEKATKETFADGWLRTGDRFRIEEDGQFFFLERTKDILKVSGSQVSPTEIENAMLAYPDRLVSDVAVAGVSGGRTSDEKVPRAWVVLSDEGHRMGERAVVKALHSWVEKNLSKYKWLRGGIEVIEEIPKNPTGKVLRRVLQERHEERLQAPQAKL</sequence>
<reference evidence="5" key="1">
    <citation type="submission" date="2019-10" db="EMBL/GenBank/DDBJ databases">
        <authorList>
            <person name="Nor Muhammad N."/>
        </authorList>
    </citation>
    <scope>NUCLEOTIDE SEQUENCE</scope>
</reference>
<dbReference type="InterPro" id="IPR000873">
    <property type="entry name" value="AMP-dep_synth/lig_dom"/>
</dbReference>
<keyword evidence="2 5" id="KW-0436">Ligase</keyword>
<dbReference type="InterPro" id="IPR045851">
    <property type="entry name" value="AMP-bd_C_sf"/>
</dbReference>
<dbReference type="InterPro" id="IPR025110">
    <property type="entry name" value="AMP-bd_C"/>
</dbReference>
<dbReference type="InterPro" id="IPR042099">
    <property type="entry name" value="ANL_N_sf"/>
</dbReference>